<dbReference type="Gene3D" id="3.10.150.10">
    <property type="entry name" value="DNA Polymerase III, subunit A, domain 2"/>
    <property type="match status" value="3"/>
</dbReference>
<feature type="domain" description="DNA polymerase III beta sliding clamp central" evidence="10">
    <location>
        <begin position="132"/>
        <end position="241"/>
    </location>
</feature>
<feature type="domain" description="DNA polymerase III beta sliding clamp N-terminal" evidence="9">
    <location>
        <begin position="5"/>
        <end position="117"/>
    </location>
</feature>
<dbReference type="InterPro" id="IPR046938">
    <property type="entry name" value="DNA_clamp_sf"/>
</dbReference>
<dbReference type="Proteomes" id="UP001519363">
    <property type="component" value="Unassembled WGS sequence"/>
</dbReference>
<sequence length="365" mass="38242">MSFDLTADTAALASATSDLARLLPGRVLDPVLAGVLLTADEHGVVLAGTDRERGVRLAAPALTHTDGRVLVPAKPLAETLAALGSPEVRLVVEGSRLAVRTPGARFALPLLEADSHPGVAEPPAASGSVRGADLHAAVPAVASAASRDDALPVFTGVRLRAKHGRLVAVATDRYRMAAADLPWLAVDEGLDVLIPGALFTEVARQARGADRVTVHADTDRAALTWGGTTVVTSVLAHGLPDEDKLFPTEAECSLTLSGAALAGAVRRVAPYAGTRGVLTIEAGDAELRVRGEDPQAGEAEEVVKATVQGGRVTRAYQARYLLETLRWFGEQEVRVDVQPGIRGTMFSAPEATGVRLRYLVVPLRR</sequence>
<evidence type="ECO:0000256" key="6">
    <source>
        <dbReference type="ARBA" id="ARBA00022705"/>
    </source>
</evidence>
<dbReference type="InterPro" id="IPR022635">
    <property type="entry name" value="DNA_polIII_beta_C"/>
</dbReference>
<keyword evidence="3" id="KW-0963">Cytoplasm</keyword>
<evidence type="ECO:0000256" key="8">
    <source>
        <dbReference type="ARBA" id="ARBA00023125"/>
    </source>
</evidence>
<dbReference type="Pfam" id="PF02767">
    <property type="entry name" value="DNA_pol3_beta_2"/>
    <property type="match status" value="1"/>
</dbReference>
<dbReference type="GO" id="GO:0003887">
    <property type="term" value="F:DNA-directed DNA polymerase activity"/>
    <property type="evidence" value="ECO:0007669"/>
    <property type="project" value="UniProtKB-EC"/>
</dbReference>
<protein>
    <submittedName>
        <fullName evidence="12">DNA polymerase-3 subunit beta</fullName>
        <ecNumber evidence="12">2.7.7.7</ecNumber>
    </submittedName>
</protein>
<dbReference type="Pfam" id="PF02768">
    <property type="entry name" value="DNA_pol3_beta_3"/>
    <property type="match status" value="1"/>
</dbReference>
<evidence type="ECO:0000259" key="11">
    <source>
        <dbReference type="Pfam" id="PF02768"/>
    </source>
</evidence>
<dbReference type="RefSeq" id="WP_086783520.1">
    <property type="nucleotide sequence ID" value="NZ_JAGIOO010000001.1"/>
</dbReference>
<dbReference type="InterPro" id="IPR022634">
    <property type="entry name" value="DNA_polIII_beta_N"/>
</dbReference>
<evidence type="ECO:0000256" key="4">
    <source>
        <dbReference type="ARBA" id="ARBA00022679"/>
    </source>
</evidence>
<comment type="subcellular location">
    <subcellularLocation>
        <location evidence="1">Cytoplasm</location>
    </subcellularLocation>
</comment>
<accession>A0ABS5AFC3</accession>
<dbReference type="SUPFAM" id="SSF55979">
    <property type="entry name" value="DNA clamp"/>
    <property type="match status" value="3"/>
</dbReference>
<feature type="domain" description="DNA polymerase III beta sliding clamp C-terminal" evidence="11">
    <location>
        <begin position="244"/>
        <end position="354"/>
    </location>
</feature>
<organism evidence="12 13">
    <name type="scientific">Crossiella equi</name>
    <dbReference type="NCBI Taxonomy" id="130796"/>
    <lineage>
        <taxon>Bacteria</taxon>
        <taxon>Bacillati</taxon>
        <taxon>Actinomycetota</taxon>
        <taxon>Actinomycetes</taxon>
        <taxon>Pseudonocardiales</taxon>
        <taxon>Pseudonocardiaceae</taxon>
        <taxon>Crossiella</taxon>
    </lineage>
</organism>
<dbReference type="CDD" id="cd00140">
    <property type="entry name" value="beta_clamp"/>
    <property type="match status" value="1"/>
</dbReference>
<keyword evidence="5 12" id="KW-0548">Nucleotidyltransferase</keyword>
<dbReference type="InterPro" id="IPR022637">
    <property type="entry name" value="DNA_polIII_beta_cen"/>
</dbReference>
<dbReference type="EMBL" id="JAGIOO010000001">
    <property type="protein sequence ID" value="MBP2475282.1"/>
    <property type="molecule type" value="Genomic_DNA"/>
</dbReference>
<evidence type="ECO:0000256" key="2">
    <source>
        <dbReference type="ARBA" id="ARBA00010752"/>
    </source>
</evidence>
<keyword evidence="8" id="KW-0238">DNA-binding</keyword>
<dbReference type="NCBIfam" id="TIGR00663">
    <property type="entry name" value="dnan"/>
    <property type="match status" value="1"/>
</dbReference>
<dbReference type="PANTHER" id="PTHR30478:SF0">
    <property type="entry name" value="BETA SLIDING CLAMP"/>
    <property type="match status" value="1"/>
</dbReference>
<dbReference type="InterPro" id="IPR001001">
    <property type="entry name" value="DNA_polIII_beta"/>
</dbReference>
<keyword evidence="4 12" id="KW-0808">Transferase</keyword>
<evidence type="ECO:0000313" key="13">
    <source>
        <dbReference type="Proteomes" id="UP001519363"/>
    </source>
</evidence>
<name>A0ABS5AFC3_9PSEU</name>
<evidence type="ECO:0000256" key="5">
    <source>
        <dbReference type="ARBA" id="ARBA00022695"/>
    </source>
</evidence>
<evidence type="ECO:0000256" key="1">
    <source>
        <dbReference type="ARBA" id="ARBA00004496"/>
    </source>
</evidence>
<comment type="similarity">
    <text evidence="2">Belongs to the beta sliding clamp family.</text>
</comment>
<dbReference type="PANTHER" id="PTHR30478">
    <property type="entry name" value="DNA POLYMERASE III SUBUNIT BETA"/>
    <property type="match status" value="1"/>
</dbReference>
<evidence type="ECO:0000256" key="3">
    <source>
        <dbReference type="ARBA" id="ARBA00022490"/>
    </source>
</evidence>
<evidence type="ECO:0000313" key="12">
    <source>
        <dbReference type="EMBL" id="MBP2475282.1"/>
    </source>
</evidence>
<gene>
    <name evidence="12" type="ORF">JOF53_004154</name>
</gene>
<proteinExistence type="inferred from homology"/>
<evidence type="ECO:0000259" key="9">
    <source>
        <dbReference type="Pfam" id="PF00712"/>
    </source>
</evidence>
<reference evidence="12 13" key="1">
    <citation type="submission" date="2021-03" db="EMBL/GenBank/DDBJ databases">
        <title>Sequencing the genomes of 1000 actinobacteria strains.</title>
        <authorList>
            <person name="Klenk H.-P."/>
        </authorList>
    </citation>
    <scope>NUCLEOTIDE SEQUENCE [LARGE SCALE GENOMIC DNA]</scope>
    <source>
        <strain evidence="12 13">DSM 44580</strain>
    </source>
</reference>
<keyword evidence="6" id="KW-0235">DNA replication</keyword>
<evidence type="ECO:0000259" key="10">
    <source>
        <dbReference type="Pfam" id="PF02767"/>
    </source>
</evidence>
<keyword evidence="13" id="KW-1185">Reference proteome</keyword>
<dbReference type="SMART" id="SM00480">
    <property type="entry name" value="POL3Bc"/>
    <property type="match status" value="1"/>
</dbReference>
<dbReference type="Pfam" id="PF00712">
    <property type="entry name" value="DNA_pol3_beta"/>
    <property type="match status" value="1"/>
</dbReference>
<dbReference type="EC" id="2.7.7.7" evidence="12"/>
<evidence type="ECO:0000256" key="7">
    <source>
        <dbReference type="ARBA" id="ARBA00022932"/>
    </source>
</evidence>
<keyword evidence="7" id="KW-0239">DNA-directed DNA polymerase</keyword>
<comment type="caution">
    <text evidence="12">The sequence shown here is derived from an EMBL/GenBank/DDBJ whole genome shotgun (WGS) entry which is preliminary data.</text>
</comment>